<dbReference type="Gene3D" id="3.20.20.70">
    <property type="entry name" value="Aldolase class I"/>
    <property type="match status" value="1"/>
</dbReference>
<sequence>MESDNMRIKPPHLIRAVHQAGLIVTWVSDPMHGNTIKDPCGLKTHPFDSTRAELRALFDVHEQEGSYPGGVHLDMMGQNVTDCVGGSKTVTFDDLNSWNHTHCNPRLNVPQSLELAFAISERLRKRRLKAANEILNMSRVN</sequence>
<evidence type="ECO:0000256" key="3">
    <source>
        <dbReference type="ARBA" id="ARBA00022605"/>
    </source>
</evidence>
<dbReference type="InterPro" id="IPR013785">
    <property type="entry name" value="Aldolase_TIM"/>
</dbReference>
<comment type="similarity">
    <text evidence="2 7">Belongs to the class-II DAHP synthase family.</text>
</comment>
<dbReference type="EC" id="2.5.1.54" evidence="7"/>
<evidence type="ECO:0000256" key="4">
    <source>
        <dbReference type="ARBA" id="ARBA00022679"/>
    </source>
</evidence>
<keyword evidence="7" id="KW-0150">Chloroplast</keyword>
<reference evidence="8 9" key="1">
    <citation type="submission" date="2023-03" db="EMBL/GenBank/DDBJ databases">
        <title>WGS of Gossypium arboreum.</title>
        <authorList>
            <person name="Yu D."/>
        </authorList>
    </citation>
    <scope>NUCLEOTIDE SEQUENCE [LARGE SCALE GENOMIC DNA]</scope>
    <source>
        <tissue evidence="8">Leaf</tissue>
    </source>
</reference>
<proteinExistence type="inferred from homology"/>
<comment type="pathway">
    <text evidence="1 7">Metabolic intermediate biosynthesis; chorismate biosynthesis; chorismate from D-erythrose 4-phosphate and phosphoenolpyruvate: step 1/7.</text>
</comment>
<evidence type="ECO:0000256" key="2">
    <source>
        <dbReference type="ARBA" id="ARBA00008911"/>
    </source>
</evidence>
<comment type="subcellular location">
    <subcellularLocation>
        <location evidence="7">Plastid</location>
        <location evidence="7">Chloroplast</location>
    </subcellularLocation>
</comment>
<keyword evidence="3 7" id="KW-0028">Amino-acid biosynthesis</keyword>
<evidence type="ECO:0000313" key="8">
    <source>
        <dbReference type="EMBL" id="KAK5813045.1"/>
    </source>
</evidence>
<dbReference type="InterPro" id="IPR002480">
    <property type="entry name" value="DAHP_synth_2"/>
</dbReference>
<protein>
    <recommendedName>
        <fullName evidence="7">Phospho-2-dehydro-3-deoxyheptonate aldolase</fullName>
        <ecNumber evidence="7">2.5.1.54</ecNumber>
    </recommendedName>
</protein>
<dbReference type="Proteomes" id="UP001358586">
    <property type="component" value="Chromosome 8"/>
</dbReference>
<keyword evidence="4 7" id="KW-0808">Transferase</keyword>
<keyword evidence="7" id="KW-0934">Plastid</keyword>
<gene>
    <name evidence="8" type="ORF">PVK06_028491</name>
</gene>
<organism evidence="8 9">
    <name type="scientific">Gossypium arboreum</name>
    <name type="common">Tree cotton</name>
    <name type="synonym">Gossypium nanking</name>
    <dbReference type="NCBI Taxonomy" id="29729"/>
    <lineage>
        <taxon>Eukaryota</taxon>
        <taxon>Viridiplantae</taxon>
        <taxon>Streptophyta</taxon>
        <taxon>Embryophyta</taxon>
        <taxon>Tracheophyta</taxon>
        <taxon>Spermatophyta</taxon>
        <taxon>Magnoliopsida</taxon>
        <taxon>eudicotyledons</taxon>
        <taxon>Gunneridae</taxon>
        <taxon>Pentapetalae</taxon>
        <taxon>rosids</taxon>
        <taxon>malvids</taxon>
        <taxon>Malvales</taxon>
        <taxon>Malvaceae</taxon>
        <taxon>Malvoideae</taxon>
        <taxon>Gossypium</taxon>
    </lineage>
</organism>
<evidence type="ECO:0000256" key="1">
    <source>
        <dbReference type="ARBA" id="ARBA00004688"/>
    </source>
</evidence>
<dbReference type="Pfam" id="PF01474">
    <property type="entry name" value="DAHP_synth_2"/>
    <property type="match status" value="1"/>
</dbReference>
<keyword evidence="9" id="KW-1185">Reference proteome</keyword>
<dbReference type="PANTHER" id="PTHR21337">
    <property type="entry name" value="PHOSPHO-2-DEHYDRO-3-DEOXYHEPTONATE ALDOLASE 1, 2"/>
    <property type="match status" value="1"/>
</dbReference>
<evidence type="ECO:0000256" key="5">
    <source>
        <dbReference type="ARBA" id="ARBA00023141"/>
    </source>
</evidence>
<evidence type="ECO:0000256" key="6">
    <source>
        <dbReference type="ARBA" id="ARBA00047508"/>
    </source>
</evidence>
<name>A0ABR0P365_GOSAR</name>
<comment type="catalytic activity">
    <reaction evidence="6 7">
        <text>D-erythrose 4-phosphate + phosphoenolpyruvate + H2O = 7-phospho-2-dehydro-3-deoxy-D-arabino-heptonate + phosphate</text>
        <dbReference type="Rhea" id="RHEA:14717"/>
        <dbReference type="ChEBI" id="CHEBI:15377"/>
        <dbReference type="ChEBI" id="CHEBI:16897"/>
        <dbReference type="ChEBI" id="CHEBI:43474"/>
        <dbReference type="ChEBI" id="CHEBI:58394"/>
        <dbReference type="ChEBI" id="CHEBI:58702"/>
        <dbReference type="EC" id="2.5.1.54"/>
    </reaction>
</comment>
<keyword evidence="5 7" id="KW-0057">Aromatic amino acid biosynthesis</keyword>
<evidence type="ECO:0000313" key="9">
    <source>
        <dbReference type="Proteomes" id="UP001358586"/>
    </source>
</evidence>
<comment type="caution">
    <text evidence="8">The sequence shown here is derived from an EMBL/GenBank/DDBJ whole genome shotgun (WGS) entry which is preliminary data.</text>
</comment>
<dbReference type="EMBL" id="JARKNE010000008">
    <property type="protein sequence ID" value="KAK5813045.1"/>
    <property type="molecule type" value="Genomic_DNA"/>
</dbReference>
<evidence type="ECO:0000256" key="7">
    <source>
        <dbReference type="RuleBase" id="RU363071"/>
    </source>
</evidence>
<dbReference type="SUPFAM" id="SSF51569">
    <property type="entry name" value="Aldolase"/>
    <property type="match status" value="1"/>
</dbReference>
<accession>A0ABR0P365</accession>
<dbReference type="PANTHER" id="PTHR21337:SF23">
    <property type="entry name" value="PHOSPHO-2-DEHYDRO-3-DEOXYHEPTONATE ALDOLASE"/>
    <property type="match status" value="1"/>
</dbReference>
<keyword evidence="7" id="KW-0809">Transit peptide</keyword>